<dbReference type="GO" id="GO:0008745">
    <property type="term" value="F:N-acetylmuramoyl-L-alanine amidase activity"/>
    <property type="evidence" value="ECO:0007669"/>
    <property type="project" value="UniProtKB-EC"/>
</dbReference>
<keyword evidence="10" id="KW-1185">Reference proteome</keyword>
<dbReference type="InterPro" id="IPR002502">
    <property type="entry name" value="Amidase_domain"/>
</dbReference>
<proteinExistence type="inferred from homology"/>
<dbReference type="Pfam" id="PF01510">
    <property type="entry name" value="Amidase_2"/>
    <property type="match status" value="1"/>
</dbReference>
<organism evidence="9 10">
    <name type="scientific">Anaerosalibacter massiliensis</name>
    <dbReference type="NCBI Taxonomy" id="1347392"/>
    <lineage>
        <taxon>Bacteria</taxon>
        <taxon>Bacillati</taxon>
        <taxon>Bacillota</taxon>
        <taxon>Tissierellia</taxon>
        <taxon>Tissierellales</taxon>
        <taxon>Sporanaerobacteraceae</taxon>
        <taxon>Anaerosalibacter</taxon>
    </lineage>
</organism>
<keyword evidence="7" id="KW-0961">Cell wall biogenesis/degradation</keyword>
<evidence type="ECO:0000313" key="9">
    <source>
        <dbReference type="EMBL" id="MCR2043178.1"/>
    </source>
</evidence>
<dbReference type="EC" id="3.5.1.28" evidence="3"/>
<evidence type="ECO:0000256" key="2">
    <source>
        <dbReference type="ARBA" id="ARBA00007553"/>
    </source>
</evidence>
<evidence type="ECO:0000256" key="3">
    <source>
        <dbReference type="ARBA" id="ARBA00011901"/>
    </source>
</evidence>
<dbReference type="SMART" id="SM00644">
    <property type="entry name" value="Ami_2"/>
    <property type="match status" value="1"/>
</dbReference>
<evidence type="ECO:0000256" key="1">
    <source>
        <dbReference type="ARBA" id="ARBA00001561"/>
    </source>
</evidence>
<comment type="similarity">
    <text evidence="2">Belongs to the N-acetylmuramoyl-L-alanine amidase 2 family.</text>
</comment>
<dbReference type="GO" id="GO:0042834">
    <property type="term" value="F:peptidoglycan binding"/>
    <property type="evidence" value="ECO:0007669"/>
    <property type="project" value="InterPro"/>
</dbReference>
<accession>A0A9X2MGN3</accession>
<reference evidence="9" key="1">
    <citation type="submission" date="2022-07" db="EMBL/GenBank/DDBJ databases">
        <title>Enhanced cultured diversity of the mouse gut microbiota enables custom-made synthetic communities.</title>
        <authorList>
            <person name="Afrizal A."/>
        </authorList>
    </citation>
    <scope>NUCLEOTIDE SEQUENCE</scope>
    <source>
        <strain evidence="9">DSM 29482</strain>
    </source>
</reference>
<gene>
    <name evidence="9" type="ORF">NSA23_03505</name>
</gene>
<dbReference type="PANTHER" id="PTHR30417:SF11">
    <property type="entry name" value="N-ACETYLMURAMOYL-L-ALANINE AMIDASE XLYA"/>
    <property type="match status" value="1"/>
</dbReference>
<dbReference type="Gene3D" id="3.40.80.10">
    <property type="entry name" value="Peptidoglycan recognition protein-like"/>
    <property type="match status" value="1"/>
</dbReference>
<evidence type="ECO:0000256" key="6">
    <source>
        <dbReference type="ARBA" id="ARBA00023287"/>
    </source>
</evidence>
<comment type="catalytic activity">
    <reaction evidence="1">
        <text>Hydrolyzes the link between N-acetylmuramoyl residues and L-amino acid residues in certain cell-wall glycopeptides.</text>
        <dbReference type="EC" id="3.5.1.28"/>
    </reaction>
</comment>
<evidence type="ECO:0000256" key="7">
    <source>
        <dbReference type="ARBA" id="ARBA00023316"/>
    </source>
</evidence>
<dbReference type="EMBL" id="JANJZL010000002">
    <property type="protein sequence ID" value="MCR2043178.1"/>
    <property type="molecule type" value="Genomic_DNA"/>
</dbReference>
<name>A0A9X2MGN3_9FIRM</name>
<dbReference type="AlphaFoldDB" id="A0A9X2MGN3"/>
<dbReference type="InterPro" id="IPR007730">
    <property type="entry name" value="SPOR-like_dom"/>
</dbReference>
<dbReference type="InterPro" id="IPR036365">
    <property type="entry name" value="PGBD-like_sf"/>
</dbReference>
<dbReference type="SUPFAM" id="SSF110997">
    <property type="entry name" value="Sporulation related repeat"/>
    <property type="match status" value="1"/>
</dbReference>
<dbReference type="SUPFAM" id="SSF47090">
    <property type="entry name" value="PGBD-like"/>
    <property type="match status" value="2"/>
</dbReference>
<dbReference type="RefSeq" id="WP_257490145.1">
    <property type="nucleotide sequence ID" value="NZ_JANJZL010000002.1"/>
</dbReference>
<dbReference type="GO" id="GO:0071555">
    <property type="term" value="P:cell wall organization"/>
    <property type="evidence" value="ECO:0007669"/>
    <property type="project" value="UniProtKB-KW"/>
</dbReference>
<dbReference type="CDD" id="cd06583">
    <property type="entry name" value="PGRP"/>
    <property type="match status" value="1"/>
</dbReference>
<dbReference type="GO" id="GO:0030435">
    <property type="term" value="P:sporulation resulting in formation of a cellular spore"/>
    <property type="evidence" value="ECO:0007669"/>
    <property type="project" value="UniProtKB-KW"/>
</dbReference>
<evidence type="ECO:0000256" key="4">
    <source>
        <dbReference type="ARBA" id="ARBA00022801"/>
    </source>
</evidence>
<keyword evidence="5" id="KW-0749">Sporulation</keyword>
<evidence type="ECO:0000259" key="8">
    <source>
        <dbReference type="PROSITE" id="PS51724"/>
    </source>
</evidence>
<dbReference type="PANTHER" id="PTHR30417">
    <property type="entry name" value="N-ACETYLMURAMOYL-L-ALANINE AMIDASE AMID"/>
    <property type="match status" value="1"/>
</dbReference>
<dbReference type="Pfam" id="PF05036">
    <property type="entry name" value="SPOR"/>
    <property type="match status" value="1"/>
</dbReference>
<dbReference type="PROSITE" id="PS51724">
    <property type="entry name" value="SPOR"/>
    <property type="match status" value="1"/>
</dbReference>
<dbReference type="InterPro" id="IPR036680">
    <property type="entry name" value="SPOR-like_sf"/>
</dbReference>
<dbReference type="InterPro" id="IPR036505">
    <property type="entry name" value="Amidase/PGRP_sf"/>
</dbReference>
<sequence length="370" mass="40490">MNIIKNLVPSSKYNIKCPYTMNAQFIVVHNTANDASAANEIAYMIRNNNQVSFHYAVDDVEVVQGIPENRNAWHAGDGGNGRGNRNGIAVEICYSRSGGDRFIKAEKNAAKFIASKLKEKGWGIDKVKKHQDFANKYCPHRTLDMGWNRFLNMIQSELNTSNSSGQNTSTVLKRGSRGTQVRYLQMNLTGLGYKGVSIDGIYGPGTESGVKRFQAAYGLSADGIAGPNTLNKMDSIIGGLQNNLNKLGYNVGSIDGVFGNSTKNAVIAFQRDNGLTADGIPGKNTFAKIEEVIKNKDSDKNRLYRVQVGAFGVRDNAQKLVTELKSKGYDAIVVQDKGLYKVQTGAFSKRENADKLVVQLKKDGFEAIVI</sequence>
<dbReference type="GO" id="GO:0009254">
    <property type="term" value="P:peptidoglycan turnover"/>
    <property type="evidence" value="ECO:0007669"/>
    <property type="project" value="TreeGrafter"/>
</dbReference>
<evidence type="ECO:0000313" key="10">
    <source>
        <dbReference type="Proteomes" id="UP001142078"/>
    </source>
</evidence>
<evidence type="ECO:0000256" key="5">
    <source>
        <dbReference type="ARBA" id="ARBA00022969"/>
    </source>
</evidence>
<dbReference type="Gene3D" id="3.30.70.1070">
    <property type="entry name" value="Sporulation related repeat"/>
    <property type="match status" value="1"/>
</dbReference>
<feature type="domain" description="SPOR" evidence="8">
    <location>
        <begin position="298"/>
        <end position="370"/>
    </location>
</feature>
<dbReference type="Proteomes" id="UP001142078">
    <property type="component" value="Unassembled WGS sequence"/>
</dbReference>
<dbReference type="InterPro" id="IPR051206">
    <property type="entry name" value="NAMLAA_amidase_2"/>
</dbReference>
<dbReference type="InterPro" id="IPR002477">
    <property type="entry name" value="Peptidoglycan-bd-like"/>
</dbReference>
<dbReference type="GO" id="GO:0009253">
    <property type="term" value="P:peptidoglycan catabolic process"/>
    <property type="evidence" value="ECO:0007669"/>
    <property type="project" value="InterPro"/>
</dbReference>
<dbReference type="Pfam" id="PF01471">
    <property type="entry name" value="PG_binding_1"/>
    <property type="match status" value="2"/>
</dbReference>
<dbReference type="Gene3D" id="1.10.101.10">
    <property type="entry name" value="PGBD-like superfamily/PGBD"/>
    <property type="match status" value="2"/>
</dbReference>
<comment type="caution">
    <text evidence="9">The sequence shown here is derived from an EMBL/GenBank/DDBJ whole genome shotgun (WGS) entry which is preliminary data.</text>
</comment>
<dbReference type="SUPFAM" id="SSF55846">
    <property type="entry name" value="N-acetylmuramoyl-L-alanine amidase-like"/>
    <property type="match status" value="1"/>
</dbReference>
<keyword evidence="4" id="KW-0378">Hydrolase</keyword>
<protein>
    <recommendedName>
        <fullName evidence="3">N-acetylmuramoyl-L-alanine amidase</fullName>
        <ecNumber evidence="3">3.5.1.28</ecNumber>
    </recommendedName>
</protein>
<dbReference type="GO" id="GO:0030420">
    <property type="term" value="P:establishment of competence for transformation"/>
    <property type="evidence" value="ECO:0007669"/>
    <property type="project" value="UniProtKB-KW"/>
</dbReference>
<keyword evidence="6" id="KW-0178">Competence</keyword>
<dbReference type="InterPro" id="IPR036366">
    <property type="entry name" value="PGBDSf"/>
</dbReference>